<evidence type="ECO:0000256" key="1">
    <source>
        <dbReference type="SAM" id="MobiDB-lite"/>
    </source>
</evidence>
<name>A0A9P6VXV8_RHOMI</name>
<proteinExistence type="predicted"/>
<feature type="compositionally biased region" description="Basic and acidic residues" evidence="1">
    <location>
        <begin position="1"/>
        <end position="14"/>
    </location>
</feature>
<comment type="caution">
    <text evidence="2">The sequence shown here is derived from an EMBL/GenBank/DDBJ whole genome shotgun (WGS) entry which is preliminary data.</text>
</comment>
<dbReference type="Proteomes" id="UP000777482">
    <property type="component" value="Unassembled WGS sequence"/>
</dbReference>
<keyword evidence="3" id="KW-1185">Reference proteome</keyword>
<sequence length="76" mass="8217">MSNQKNLHDVHHGNDGLAKNPQANADQRHQGAVARDGESPQWHGHHGAFHNPNAGPQVKADALDKMQSLAKDAGKR</sequence>
<organism evidence="2 3">
    <name type="scientific">Rhodotorula mucilaginosa</name>
    <name type="common">Yeast</name>
    <name type="synonym">Rhodotorula rubra</name>
    <dbReference type="NCBI Taxonomy" id="5537"/>
    <lineage>
        <taxon>Eukaryota</taxon>
        <taxon>Fungi</taxon>
        <taxon>Dikarya</taxon>
        <taxon>Basidiomycota</taxon>
        <taxon>Pucciniomycotina</taxon>
        <taxon>Microbotryomycetes</taxon>
        <taxon>Sporidiobolales</taxon>
        <taxon>Sporidiobolaceae</taxon>
        <taxon>Rhodotorula</taxon>
    </lineage>
</organism>
<accession>A0A9P6VXV8</accession>
<reference evidence="2 3" key="1">
    <citation type="submission" date="2020-11" db="EMBL/GenBank/DDBJ databases">
        <title>Kefir isolates.</title>
        <authorList>
            <person name="Marcisauskas S."/>
            <person name="Kim Y."/>
            <person name="Blasche S."/>
        </authorList>
    </citation>
    <scope>NUCLEOTIDE SEQUENCE [LARGE SCALE GENOMIC DNA]</scope>
    <source>
        <strain evidence="2 3">KR</strain>
    </source>
</reference>
<gene>
    <name evidence="2" type="ORF">C6P46_005560</name>
</gene>
<evidence type="ECO:0000313" key="3">
    <source>
        <dbReference type="Proteomes" id="UP000777482"/>
    </source>
</evidence>
<protein>
    <submittedName>
        <fullName evidence="2">Uncharacterized protein</fullName>
    </submittedName>
</protein>
<evidence type="ECO:0000313" key="2">
    <source>
        <dbReference type="EMBL" id="KAG0658940.1"/>
    </source>
</evidence>
<dbReference type="EMBL" id="PUHQ01000060">
    <property type="protein sequence ID" value="KAG0658940.1"/>
    <property type="molecule type" value="Genomic_DNA"/>
</dbReference>
<feature type="region of interest" description="Disordered" evidence="1">
    <location>
        <begin position="1"/>
        <end position="76"/>
    </location>
</feature>
<dbReference type="AlphaFoldDB" id="A0A9P6VXV8"/>